<dbReference type="InterPro" id="IPR039703">
    <property type="entry name" value="Nta1"/>
</dbReference>
<dbReference type="EMBL" id="VIGI01000019">
    <property type="protein sequence ID" value="KAB8289961.1"/>
    <property type="molecule type" value="Genomic_DNA"/>
</dbReference>
<evidence type="ECO:0000313" key="2">
    <source>
        <dbReference type="EMBL" id="KAB8289961.1"/>
    </source>
</evidence>
<dbReference type="GO" id="GO:0030163">
    <property type="term" value="P:protein catabolic process"/>
    <property type="evidence" value="ECO:0007669"/>
    <property type="project" value="TreeGrafter"/>
</dbReference>
<dbReference type="Pfam" id="PF00795">
    <property type="entry name" value="CN_hydrolase"/>
    <property type="match status" value="1"/>
</dbReference>
<dbReference type="SUPFAM" id="SSF56317">
    <property type="entry name" value="Carbon-nitrogen hydrolase"/>
    <property type="match status" value="1"/>
</dbReference>
<dbReference type="CDD" id="cd07566">
    <property type="entry name" value="ScNTA1_like"/>
    <property type="match status" value="1"/>
</dbReference>
<evidence type="ECO:0000313" key="3">
    <source>
        <dbReference type="Proteomes" id="UP000326757"/>
    </source>
</evidence>
<protein>
    <recommendedName>
        <fullName evidence="1">CN hydrolase domain-containing protein</fullName>
    </recommendedName>
</protein>
<dbReference type="GO" id="GO:0070773">
    <property type="term" value="F:protein-N-terminal glutamine amidohydrolase activity"/>
    <property type="evidence" value="ECO:0007669"/>
    <property type="project" value="InterPro"/>
</dbReference>
<dbReference type="InterPro" id="IPR036526">
    <property type="entry name" value="C-N_Hydrolase_sf"/>
</dbReference>
<gene>
    <name evidence="2" type="ORF">EYC80_010288</name>
</gene>
<dbReference type="PROSITE" id="PS50263">
    <property type="entry name" value="CN_HYDROLASE"/>
    <property type="match status" value="1"/>
</dbReference>
<dbReference type="Proteomes" id="UP000326757">
    <property type="component" value="Unassembled WGS sequence"/>
</dbReference>
<dbReference type="Gene3D" id="3.60.110.10">
    <property type="entry name" value="Carbon-nitrogen hydrolase"/>
    <property type="match status" value="1"/>
</dbReference>
<dbReference type="InterPro" id="IPR003010">
    <property type="entry name" value="C-N_Hydrolase"/>
</dbReference>
<dbReference type="OrthoDB" id="201515at2759"/>
<accession>A0A5N6JND7</accession>
<feature type="domain" description="CN hydrolase" evidence="1">
    <location>
        <begin position="30"/>
        <end position="307"/>
    </location>
</feature>
<comment type="caution">
    <text evidence="2">The sequence shown here is derived from an EMBL/GenBank/DDBJ whole genome shotgun (WGS) entry which is preliminary data.</text>
</comment>
<keyword evidence="3" id="KW-1185">Reference proteome</keyword>
<reference evidence="2 3" key="1">
    <citation type="submission" date="2019-06" db="EMBL/GenBank/DDBJ databases">
        <title>Genome Sequence of the Brown Rot Fungal Pathogen Monilinia laxa.</title>
        <authorList>
            <person name="De Miccolis Angelini R.M."/>
            <person name="Landi L."/>
            <person name="Abate D."/>
            <person name="Pollastro S."/>
            <person name="Romanazzi G."/>
            <person name="Faretra F."/>
        </authorList>
    </citation>
    <scope>NUCLEOTIDE SEQUENCE [LARGE SCALE GENOMIC DNA]</scope>
    <source>
        <strain evidence="2 3">Mlax316</strain>
    </source>
</reference>
<evidence type="ECO:0000259" key="1">
    <source>
        <dbReference type="PROSITE" id="PS50263"/>
    </source>
</evidence>
<dbReference type="AlphaFoldDB" id="A0A5N6JND7"/>
<name>A0A5N6JND7_MONLA</name>
<dbReference type="PANTHER" id="PTHR11750:SF26">
    <property type="entry name" value="PROTEIN N-TERMINAL AMIDASE"/>
    <property type="match status" value="1"/>
</dbReference>
<proteinExistence type="predicted"/>
<sequence>MLNYTSLNISIDQISTVQDISTCPYTSTIMKIACLQFSPQVGDVENNFTRANAILSKANLEDIDLLVLPEMAFSGYNFSSLEHITPYLEPTSSGKTFLWARTIALKHNCIVTAGYPEKVDSSSNSAEPEYYNSTVTVNEEGKAIANYRKSFLYYTDETWAREGPGFYNGKIDGLGNVAMGICMDLNPYKFEAPWTACEFAHHIIHTNANLVILSMAWLTREDAGSYNRLPKEPDKDTISYWITRLEPIIRAETTGEIIIILANRCGIEGEATYAGTSSVIGIEDGEVKVYGILGRGEEELLVVDTDELPRAKIIPQPRSTESD</sequence>
<dbReference type="GO" id="GO:0008418">
    <property type="term" value="F:protein-N-terminal asparagine amidohydrolase activity"/>
    <property type="evidence" value="ECO:0007669"/>
    <property type="project" value="InterPro"/>
</dbReference>
<dbReference type="PANTHER" id="PTHR11750">
    <property type="entry name" value="PROTEIN N-TERMINAL AMIDASE"/>
    <property type="match status" value="1"/>
</dbReference>
<organism evidence="2 3">
    <name type="scientific">Monilinia laxa</name>
    <name type="common">Brown rot fungus</name>
    <name type="synonym">Sclerotinia laxa</name>
    <dbReference type="NCBI Taxonomy" id="61186"/>
    <lineage>
        <taxon>Eukaryota</taxon>
        <taxon>Fungi</taxon>
        <taxon>Dikarya</taxon>
        <taxon>Ascomycota</taxon>
        <taxon>Pezizomycotina</taxon>
        <taxon>Leotiomycetes</taxon>
        <taxon>Helotiales</taxon>
        <taxon>Sclerotiniaceae</taxon>
        <taxon>Monilinia</taxon>
    </lineage>
</organism>